<accession>A0A086T2Y5</accession>
<reference evidence="4" key="1">
    <citation type="journal article" date="2014" name="Genome Announc.">
        <title>Genome sequence and annotation of Acremonium chrysogenum, producer of the beta-lactam antibiotic cephalosporin C.</title>
        <authorList>
            <person name="Terfehr D."/>
            <person name="Dahlmann T.A."/>
            <person name="Specht T."/>
            <person name="Zadra I."/>
            <person name="Kuernsteiner H."/>
            <person name="Kueck U."/>
        </authorList>
    </citation>
    <scope>NUCLEOTIDE SEQUENCE [LARGE SCALE GENOMIC DNA]</scope>
    <source>
        <strain evidence="4">ATCC 11550 / CBS 779.69 / DSM 880 / IAM 14645 / JCM 23072 / IMI 49137</strain>
    </source>
</reference>
<evidence type="ECO:0000259" key="2">
    <source>
        <dbReference type="Pfam" id="PF23155"/>
    </source>
</evidence>
<dbReference type="STRING" id="857340.A0A086T2Y5"/>
<organism evidence="3 4">
    <name type="scientific">Hapsidospora chrysogenum (strain ATCC 11550 / CBS 779.69 / DSM 880 / IAM 14645 / JCM 23072 / IMI 49137)</name>
    <name type="common">Acremonium chrysogenum</name>
    <dbReference type="NCBI Taxonomy" id="857340"/>
    <lineage>
        <taxon>Eukaryota</taxon>
        <taxon>Fungi</taxon>
        <taxon>Dikarya</taxon>
        <taxon>Ascomycota</taxon>
        <taxon>Pezizomycotina</taxon>
        <taxon>Sordariomycetes</taxon>
        <taxon>Hypocreomycetidae</taxon>
        <taxon>Hypocreales</taxon>
        <taxon>Bionectriaceae</taxon>
        <taxon>Hapsidospora</taxon>
    </lineage>
</organism>
<feature type="region of interest" description="Disordered" evidence="1">
    <location>
        <begin position="172"/>
        <end position="283"/>
    </location>
</feature>
<dbReference type="PANTHER" id="PTHR38117:SF2">
    <property type="entry name" value="NACHT AND WD40 DOMAIN PROTEIN"/>
    <property type="match status" value="1"/>
</dbReference>
<dbReference type="EMBL" id="JPKY01000063">
    <property type="protein sequence ID" value="KFH43717.1"/>
    <property type="molecule type" value="Genomic_DNA"/>
</dbReference>
<dbReference type="OrthoDB" id="3246050at2759"/>
<feature type="compositionally biased region" description="Polar residues" evidence="1">
    <location>
        <begin position="219"/>
        <end position="230"/>
    </location>
</feature>
<gene>
    <name evidence="3" type="ORF">ACRE_055140</name>
</gene>
<keyword evidence="4" id="KW-1185">Reference proteome</keyword>
<evidence type="ECO:0000313" key="4">
    <source>
        <dbReference type="Proteomes" id="UP000029964"/>
    </source>
</evidence>
<dbReference type="HOGENOM" id="CLU_028035_3_0_1"/>
<dbReference type="InterPro" id="IPR055481">
    <property type="entry name" value="DUF7053"/>
</dbReference>
<comment type="caution">
    <text evidence="3">The sequence shown here is derived from an EMBL/GenBank/DDBJ whole genome shotgun (WGS) entry which is preliminary data.</text>
</comment>
<sequence length="283" mass="30843">MPKRTTFTSITPLPPGITREVAIAFLHNHMDMIDLNPLVIERHPIPPPDHAEPDELSCAWYSITDRISYIPGVDAASGNVTYTGAFHDMPWGLQTHCHAPMGLDIRDKWSVGGSLPGETPQPQELGLGAPLTGLYLREDVDFRCSILMAAFVKKTMKKAHATLVEAMTAKAQRMQTGPAPGLGLPGPTVTRDPEEDAGTSRQQNQQHHEIRQHHHQPSMFVSSGANQGQPGQLGPKHPRQVSGMHETDPYGGRPGQWRGQTPNEIPGVFEAPGSEPVGPARVR</sequence>
<feature type="domain" description="DUF7053" evidence="2">
    <location>
        <begin position="2"/>
        <end position="172"/>
    </location>
</feature>
<evidence type="ECO:0000313" key="3">
    <source>
        <dbReference type="EMBL" id="KFH43717.1"/>
    </source>
</evidence>
<dbReference type="Pfam" id="PF23155">
    <property type="entry name" value="DUF7053"/>
    <property type="match status" value="1"/>
</dbReference>
<feature type="compositionally biased region" description="Low complexity" evidence="1">
    <location>
        <begin position="177"/>
        <end position="187"/>
    </location>
</feature>
<proteinExistence type="predicted"/>
<dbReference type="Proteomes" id="UP000029964">
    <property type="component" value="Unassembled WGS sequence"/>
</dbReference>
<evidence type="ECO:0000256" key="1">
    <source>
        <dbReference type="SAM" id="MobiDB-lite"/>
    </source>
</evidence>
<protein>
    <recommendedName>
        <fullName evidence="2">DUF7053 domain-containing protein</fullName>
    </recommendedName>
</protein>
<name>A0A086T2Y5_HAPC1</name>
<dbReference type="PANTHER" id="PTHR38117">
    <property type="entry name" value="NACHT AND WD40 DOMAIN PROTEIN"/>
    <property type="match status" value="1"/>
</dbReference>
<dbReference type="AlphaFoldDB" id="A0A086T2Y5"/>